<proteinExistence type="predicted"/>
<evidence type="ECO:0000259" key="2">
    <source>
        <dbReference type="Pfam" id="PF00561"/>
    </source>
</evidence>
<dbReference type="KEGG" id="nno:NONO_c30030"/>
<dbReference type="HOGENOM" id="CLU_020336_7_3_11"/>
<evidence type="ECO:0000313" key="3">
    <source>
        <dbReference type="EMBL" id="AHH17790.1"/>
    </source>
</evidence>
<gene>
    <name evidence="3" type="ORF">NONO_c30030</name>
</gene>
<keyword evidence="1 3" id="KW-0378">Hydrolase</keyword>
<dbReference type="OrthoDB" id="2987348at2"/>
<dbReference type="Proteomes" id="UP000019150">
    <property type="component" value="Chromosome"/>
</dbReference>
<dbReference type="eggNOG" id="COG0596">
    <property type="taxonomic scope" value="Bacteria"/>
</dbReference>
<name>W5TEM6_9NOCA</name>
<dbReference type="RefSeq" id="WP_025349248.1">
    <property type="nucleotide sequence ID" value="NZ_CP006850.1"/>
</dbReference>
<evidence type="ECO:0000256" key="1">
    <source>
        <dbReference type="ARBA" id="ARBA00022801"/>
    </source>
</evidence>
<dbReference type="SUPFAM" id="SSF53474">
    <property type="entry name" value="alpha/beta-Hydrolases"/>
    <property type="match status" value="1"/>
</dbReference>
<dbReference type="PRINTS" id="PR00412">
    <property type="entry name" value="EPOXHYDRLASE"/>
</dbReference>
<dbReference type="InterPro" id="IPR000639">
    <property type="entry name" value="Epox_hydrolase-like"/>
</dbReference>
<feature type="domain" description="AB hydrolase-1" evidence="2">
    <location>
        <begin position="27"/>
        <end position="261"/>
    </location>
</feature>
<dbReference type="PRINTS" id="PR00111">
    <property type="entry name" value="ABHYDROLASE"/>
</dbReference>
<dbReference type="InterPro" id="IPR029058">
    <property type="entry name" value="AB_hydrolase_fold"/>
</dbReference>
<dbReference type="InterPro" id="IPR000073">
    <property type="entry name" value="AB_hydrolase_1"/>
</dbReference>
<dbReference type="GO" id="GO:0016787">
    <property type="term" value="F:hydrolase activity"/>
    <property type="evidence" value="ECO:0007669"/>
    <property type="project" value="UniProtKB-KW"/>
</dbReference>
<dbReference type="Gene3D" id="3.40.50.1820">
    <property type="entry name" value="alpha/beta hydrolase"/>
    <property type="match status" value="1"/>
</dbReference>
<keyword evidence="4" id="KW-1185">Reference proteome</keyword>
<dbReference type="PANTHER" id="PTHR43329">
    <property type="entry name" value="EPOXIDE HYDROLASE"/>
    <property type="match status" value="1"/>
</dbReference>
<dbReference type="STRING" id="1415166.NONO_c30030"/>
<dbReference type="AlphaFoldDB" id="W5TEM6"/>
<organism evidence="3 4">
    <name type="scientific">Nocardia nova SH22a</name>
    <dbReference type="NCBI Taxonomy" id="1415166"/>
    <lineage>
        <taxon>Bacteria</taxon>
        <taxon>Bacillati</taxon>
        <taxon>Actinomycetota</taxon>
        <taxon>Actinomycetes</taxon>
        <taxon>Mycobacteriales</taxon>
        <taxon>Nocardiaceae</taxon>
        <taxon>Nocardia</taxon>
    </lineage>
</organism>
<dbReference type="PATRIC" id="fig|1415166.3.peg.3077"/>
<sequence length="291" mass="31479">METFTHAGMVFDVTDIAPESGGETAETVVLLHGFPEDRHSWAAIAAELAAAGYRVLAPDLRGYSPGARPAARSAYALDRLAGDVLALADAAGVRTFHVAGHDWGASLAWQLAAVHPDRVESVAALSVPHPMAFARAMVTSSQALRSWYMLACQLPWIPEFVLSLRGGRMIGRGLVQAGLDRESADRYAARAADRHAMRGPVNWYRGLPFDMRRPMGRVRVPTLYVWGTGDSYIARDGAERTRAYVTGPYRFVALDGASHWLPECESGRIAPLLIEHLAAARTSAGDVHPAP</sequence>
<protein>
    <submittedName>
        <fullName evidence="3">Alpha/beta hydrolase family protein</fullName>
    </submittedName>
</protein>
<accession>W5TEM6</accession>
<evidence type="ECO:0000313" key="4">
    <source>
        <dbReference type="Proteomes" id="UP000019150"/>
    </source>
</evidence>
<dbReference type="EMBL" id="CP006850">
    <property type="protein sequence ID" value="AHH17790.1"/>
    <property type="molecule type" value="Genomic_DNA"/>
</dbReference>
<dbReference type="Pfam" id="PF00561">
    <property type="entry name" value="Abhydrolase_1"/>
    <property type="match status" value="1"/>
</dbReference>
<reference evidence="3 4" key="1">
    <citation type="journal article" date="2014" name="Appl. Environ. Microbiol.">
        <title>Insights into the Microbial Degradation of Rubber and Gutta-Percha by Analysis of the Complete Genome of Nocardia nova SH22a.</title>
        <authorList>
            <person name="Luo Q."/>
            <person name="Hiessl S."/>
            <person name="Poehlein A."/>
            <person name="Daniel R."/>
            <person name="Steinbuchel A."/>
        </authorList>
    </citation>
    <scope>NUCLEOTIDE SEQUENCE [LARGE SCALE GENOMIC DNA]</scope>
    <source>
        <strain evidence="3">SH22a</strain>
    </source>
</reference>